<evidence type="ECO:0000313" key="2">
    <source>
        <dbReference type="EMBL" id="CAH2355244.1"/>
    </source>
</evidence>
<dbReference type="AlphaFoldDB" id="A0A9P0VZP1"/>
<keyword evidence="1" id="KW-0812">Transmembrane</keyword>
<keyword evidence="1" id="KW-1133">Transmembrane helix</keyword>
<dbReference type="Proteomes" id="UP000837801">
    <property type="component" value="Unassembled WGS sequence"/>
</dbReference>
<accession>A0A9P0VZP1</accession>
<evidence type="ECO:0000313" key="3">
    <source>
        <dbReference type="Proteomes" id="UP000837801"/>
    </source>
</evidence>
<keyword evidence="1" id="KW-0472">Membrane</keyword>
<evidence type="ECO:0000256" key="1">
    <source>
        <dbReference type="SAM" id="Phobius"/>
    </source>
</evidence>
<name>A0A9P0VZP1_9ASCO</name>
<feature type="transmembrane region" description="Helical" evidence="1">
    <location>
        <begin position="97"/>
        <end position="117"/>
    </location>
</feature>
<sequence>MIMIRIIRLRLFPYYHCSELSIGLAWLGPPRDILNRPLSTYTHSCSISESITKILSRLKLSDSGCFLNTMPGIKHCLDLSWTPTRCCKPHTYYFCDLWSVSCLFGALILFISISHLLPTSHFRDGTLTSRRNSK</sequence>
<reference evidence="2" key="1">
    <citation type="submission" date="2022-03" db="EMBL/GenBank/DDBJ databases">
        <authorList>
            <person name="Legras J.-L."/>
            <person name="Devillers H."/>
            <person name="Grondin C."/>
        </authorList>
    </citation>
    <scope>NUCLEOTIDE SEQUENCE</scope>
    <source>
        <strain evidence="2">CLIB 1423</strain>
    </source>
</reference>
<keyword evidence="3" id="KW-1185">Reference proteome</keyword>
<organism evidence="2 3">
    <name type="scientific">[Candida] railenensis</name>
    <dbReference type="NCBI Taxonomy" id="45579"/>
    <lineage>
        <taxon>Eukaryota</taxon>
        <taxon>Fungi</taxon>
        <taxon>Dikarya</taxon>
        <taxon>Ascomycota</taxon>
        <taxon>Saccharomycotina</taxon>
        <taxon>Pichiomycetes</taxon>
        <taxon>Debaryomycetaceae</taxon>
        <taxon>Kurtzmaniella</taxon>
    </lineage>
</organism>
<comment type="caution">
    <text evidence="2">The sequence shown here is derived from an EMBL/GenBank/DDBJ whole genome shotgun (WGS) entry which is preliminary data.</text>
</comment>
<gene>
    <name evidence="2" type="ORF">CLIB1423_23S01024</name>
</gene>
<protein>
    <submittedName>
        <fullName evidence="2">Uncharacterized protein</fullName>
    </submittedName>
</protein>
<dbReference type="EMBL" id="CAKXYY010000023">
    <property type="protein sequence ID" value="CAH2355244.1"/>
    <property type="molecule type" value="Genomic_DNA"/>
</dbReference>
<proteinExistence type="predicted"/>